<dbReference type="InterPro" id="IPR000871">
    <property type="entry name" value="Beta-lactam_class-A"/>
</dbReference>
<dbReference type="AlphaFoldDB" id="A0A4S4FIL7"/>
<dbReference type="PANTHER" id="PTHR35333:SF3">
    <property type="entry name" value="BETA-LACTAMASE-TYPE TRANSPEPTIDASE FOLD CONTAINING PROTEIN"/>
    <property type="match status" value="1"/>
</dbReference>
<dbReference type="InterPro" id="IPR045155">
    <property type="entry name" value="Beta-lactam_cat"/>
</dbReference>
<dbReference type="InterPro" id="IPR012338">
    <property type="entry name" value="Beta-lactam/transpept-like"/>
</dbReference>
<organism evidence="2 3">
    <name type="scientific">Naasia lichenicola</name>
    <dbReference type="NCBI Taxonomy" id="2565933"/>
    <lineage>
        <taxon>Bacteria</taxon>
        <taxon>Bacillati</taxon>
        <taxon>Actinomycetota</taxon>
        <taxon>Actinomycetes</taxon>
        <taxon>Micrococcales</taxon>
        <taxon>Microbacteriaceae</taxon>
        <taxon>Naasia</taxon>
    </lineage>
</organism>
<dbReference type="GO" id="GO:0030655">
    <property type="term" value="P:beta-lactam antibiotic catabolic process"/>
    <property type="evidence" value="ECO:0007669"/>
    <property type="project" value="InterPro"/>
</dbReference>
<proteinExistence type="predicted"/>
<evidence type="ECO:0000259" key="1">
    <source>
        <dbReference type="Pfam" id="PF13354"/>
    </source>
</evidence>
<name>A0A4S4FIL7_9MICO</name>
<dbReference type="SUPFAM" id="SSF56601">
    <property type="entry name" value="beta-lactamase/transpeptidase-like"/>
    <property type="match status" value="1"/>
</dbReference>
<feature type="domain" description="Beta-lactamase class A catalytic" evidence="1">
    <location>
        <begin position="28"/>
        <end position="249"/>
    </location>
</feature>
<accession>A0A4S4FIL7</accession>
<dbReference type="Gene3D" id="3.40.710.10">
    <property type="entry name" value="DD-peptidase/beta-lactamase superfamily"/>
    <property type="match status" value="1"/>
</dbReference>
<sequence length="278" mass="29323">MEAAENFSAGFAALAQLAIDGSQVSARAVDLLSGRVLFSVDDHIVLPTAGIGKVLLLLEVAARLSDGSWSRYDVLDRTDSDLIGGAGVWQHLHVPALPLADLAAIVGSTSDNVATNILLRRVGLDAVRQRAESLGITKSALLDVVRERRGPDDAPQLSVGSTAELAWLFARIARGEAVDASTSYKVADWLALGADLTLVASAFGLDPLAHTRSDHSLTLFNQTGTDTGIRCEVGVLRGPRAGVAYAVTVVFADKDISTRLEALGAMRTIGTDLLEYVH</sequence>
<evidence type="ECO:0000313" key="2">
    <source>
        <dbReference type="EMBL" id="THG30203.1"/>
    </source>
</evidence>
<dbReference type="GO" id="GO:0008800">
    <property type="term" value="F:beta-lactamase activity"/>
    <property type="evidence" value="ECO:0007669"/>
    <property type="project" value="InterPro"/>
</dbReference>
<dbReference type="PANTHER" id="PTHR35333">
    <property type="entry name" value="BETA-LACTAMASE"/>
    <property type="match status" value="1"/>
</dbReference>
<dbReference type="GO" id="GO:0046677">
    <property type="term" value="P:response to antibiotic"/>
    <property type="evidence" value="ECO:0007669"/>
    <property type="project" value="InterPro"/>
</dbReference>
<dbReference type="Pfam" id="PF13354">
    <property type="entry name" value="Beta-lactamase2"/>
    <property type="match status" value="1"/>
</dbReference>
<dbReference type="EMBL" id="SSSM01000005">
    <property type="protein sequence ID" value="THG30203.1"/>
    <property type="molecule type" value="Genomic_DNA"/>
</dbReference>
<reference evidence="2 3" key="1">
    <citation type="submission" date="2019-04" db="EMBL/GenBank/DDBJ databases">
        <authorList>
            <person name="Jiang L."/>
        </authorList>
    </citation>
    <scope>NUCLEOTIDE SEQUENCE [LARGE SCALE GENOMIC DNA]</scope>
    <source>
        <strain evidence="2 3">YIM 131853</strain>
    </source>
</reference>
<dbReference type="Proteomes" id="UP000309133">
    <property type="component" value="Unassembled WGS sequence"/>
</dbReference>
<keyword evidence="3" id="KW-1185">Reference proteome</keyword>
<keyword evidence="2" id="KW-0378">Hydrolase</keyword>
<protein>
    <submittedName>
        <fullName evidence="2">Serine hydrolase</fullName>
    </submittedName>
</protein>
<gene>
    <name evidence="2" type="ORF">E6C64_12060</name>
</gene>
<dbReference type="OrthoDB" id="3673924at2"/>
<comment type="caution">
    <text evidence="2">The sequence shown here is derived from an EMBL/GenBank/DDBJ whole genome shotgun (WGS) entry which is preliminary data.</text>
</comment>
<evidence type="ECO:0000313" key="3">
    <source>
        <dbReference type="Proteomes" id="UP000309133"/>
    </source>
</evidence>